<dbReference type="RefSeq" id="WP_311715739.1">
    <property type="nucleotide sequence ID" value="NZ_JAVREZ010000007.1"/>
</dbReference>
<dbReference type="PANTHER" id="PTHR11487">
    <property type="entry name" value="THIOESTERASE"/>
    <property type="match status" value="1"/>
</dbReference>
<keyword evidence="3" id="KW-0378">Hydrolase</keyword>
<dbReference type="PANTHER" id="PTHR11487:SF0">
    <property type="entry name" value="S-ACYL FATTY ACID SYNTHASE THIOESTERASE, MEDIUM CHAIN"/>
    <property type="match status" value="1"/>
</dbReference>
<reference evidence="4" key="1">
    <citation type="submission" date="2023-07" db="EMBL/GenBank/DDBJ databases">
        <title>30 novel species of actinomycetes from the DSMZ collection.</title>
        <authorList>
            <person name="Nouioui I."/>
        </authorList>
    </citation>
    <scope>NUCLEOTIDE SEQUENCE [LARGE SCALE GENOMIC DNA]</scope>
    <source>
        <strain evidence="4">DSM 41640</strain>
    </source>
</reference>
<dbReference type="Gene3D" id="3.40.50.1820">
    <property type="entry name" value="alpha/beta hydrolase"/>
    <property type="match status" value="1"/>
</dbReference>
<protein>
    <submittedName>
        <fullName evidence="3">Alpha/beta fold hydrolase</fullName>
    </submittedName>
</protein>
<evidence type="ECO:0000313" key="4">
    <source>
        <dbReference type="Proteomes" id="UP001183824"/>
    </source>
</evidence>
<proteinExistence type="inferred from homology"/>
<name>A0ABU2VBG7_9ACTN</name>
<comment type="caution">
    <text evidence="3">The sequence shown here is derived from an EMBL/GenBank/DDBJ whole genome shotgun (WGS) entry which is preliminary data.</text>
</comment>
<dbReference type="SUPFAM" id="SSF53474">
    <property type="entry name" value="alpha/beta-Hydrolases"/>
    <property type="match status" value="1"/>
</dbReference>
<dbReference type="GO" id="GO:0016787">
    <property type="term" value="F:hydrolase activity"/>
    <property type="evidence" value="ECO:0007669"/>
    <property type="project" value="UniProtKB-KW"/>
</dbReference>
<organism evidence="3 4">
    <name type="scientific">Streptomyces doebereineriae</name>
    <dbReference type="NCBI Taxonomy" id="3075528"/>
    <lineage>
        <taxon>Bacteria</taxon>
        <taxon>Bacillati</taxon>
        <taxon>Actinomycetota</taxon>
        <taxon>Actinomycetes</taxon>
        <taxon>Kitasatosporales</taxon>
        <taxon>Streptomycetaceae</taxon>
        <taxon>Streptomyces</taxon>
    </lineage>
</organism>
<dbReference type="Proteomes" id="UP001183824">
    <property type="component" value="Unassembled WGS sequence"/>
</dbReference>
<dbReference type="InterPro" id="IPR012223">
    <property type="entry name" value="TEII"/>
</dbReference>
<gene>
    <name evidence="3" type="ORF">RNB18_21570</name>
</gene>
<accession>A0ABU2VBG7</accession>
<evidence type="ECO:0000256" key="1">
    <source>
        <dbReference type="ARBA" id="ARBA00007169"/>
    </source>
</evidence>
<comment type="similarity">
    <text evidence="1">Belongs to the thioesterase family.</text>
</comment>
<dbReference type="InterPro" id="IPR001031">
    <property type="entry name" value="Thioesterase"/>
</dbReference>
<feature type="domain" description="Thioesterase" evidence="2">
    <location>
        <begin position="17"/>
        <end position="235"/>
    </location>
</feature>
<dbReference type="Pfam" id="PF00975">
    <property type="entry name" value="Thioesterase"/>
    <property type="match status" value="1"/>
</dbReference>
<dbReference type="InterPro" id="IPR029058">
    <property type="entry name" value="AB_hydrolase_fold"/>
</dbReference>
<evidence type="ECO:0000259" key="2">
    <source>
        <dbReference type="Pfam" id="PF00975"/>
    </source>
</evidence>
<sequence>MNALRVWSEVDEVRMWLLCLPPGGGSARLFKGWADLLPTGLGVATLELPGRGGRQAEPPATSLEGAVTEFADAAAPLLERPVMLFGHSMGAVLALDLAYELRARRGWKPVALVAAASEPPEQRTVSKSSSDASDEELMTWLRGLGGTSEELLASREFLDEMLPALRADLQLVERRRQRAEPPLDCPLHVYLGARDPTVDGPAAERLWATHTTREQPPRTFPGGHFFVQESVELVLAALAEDANAAVGGRLMRSG</sequence>
<keyword evidence="4" id="KW-1185">Reference proteome</keyword>
<evidence type="ECO:0000313" key="3">
    <source>
        <dbReference type="EMBL" id="MDT0482759.1"/>
    </source>
</evidence>
<dbReference type="EMBL" id="JAVREZ010000007">
    <property type="protein sequence ID" value="MDT0482759.1"/>
    <property type="molecule type" value="Genomic_DNA"/>
</dbReference>